<accession>A0A1D6KF09</accession>
<dbReference type="PaxDb" id="4577-GRMZM2G408256_P01"/>
<reference evidence="2" key="1">
    <citation type="submission" date="2015-12" db="EMBL/GenBank/DDBJ databases">
        <title>Update maize B73 reference genome by single molecule sequencing technologies.</title>
        <authorList>
            <consortium name="Maize Genome Sequencing Project"/>
            <person name="Ware D."/>
        </authorList>
    </citation>
    <scope>NUCLEOTIDE SEQUENCE [LARGE SCALE GENOMIC DNA]</scope>
    <source>
        <tissue evidence="2">Seedling</tissue>
    </source>
</reference>
<dbReference type="EMBL" id="CM007647">
    <property type="protein sequence ID" value="ONM01728.1"/>
    <property type="molecule type" value="Genomic_DNA"/>
</dbReference>
<dbReference type="AlphaFoldDB" id="A0A1D6KF09"/>
<feature type="compositionally biased region" description="Polar residues" evidence="1">
    <location>
        <begin position="212"/>
        <end position="226"/>
    </location>
</feature>
<protein>
    <submittedName>
        <fullName evidence="2">Uncharacterized protein</fullName>
    </submittedName>
</protein>
<feature type="compositionally biased region" description="Basic residues" evidence="1">
    <location>
        <begin position="53"/>
        <end position="65"/>
    </location>
</feature>
<organism evidence="2">
    <name type="scientific">Zea mays</name>
    <name type="common">Maize</name>
    <dbReference type="NCBI Taxonomy" id="4577"/>
    <lineage>
        <taxon>Eukaryota</taxon>
        <taxon>Viridiplantae</taxon>
        <taxon>Streptophyta</taxon>
        <taxon>Embryophyta</taxon>
        <taxon>Tracheophyta</taxon>
        <taxon>Spermatophyta</taxon>
        <taxon>Magnoliopsida</taxon>
        <taxon>Liliopsida</taxon>
        <taxon>Poales</taxon>
        <taxon>Poaceae</taxon>
        <taxon>PACMAD clade</taxon>
        <taxon>Panicoideae</taxon>
        <taxon>Andropogonodae</taxon>
        <taxon>Andropogoneae</taxon>
        <taxon>Tripsacinae</taxon>
        <taxon>Zea</taxon>
    </lineage>
</organism>
<gene>
    <name evidence="2" type="ORF">ZEAMMB73_Zm00001d030930</name>
</gene>
<feature type="region of interest" description="Disordered" evidence="1">
    <location>
        <begin position="40"/>
        <end position="87"/>
    </location>
</feature>
<sequence>MGSNDKGSSDARWKGCQAELGCHGQERAVPGRAPGLAVSKEMGWAQGPGSRVHERRKGKARKARSGHREEDADELEPGTERAGITGKALDAKVATRVGGATSRAQGRILRRAGTRLGEMGAPESMRCRGQLRNDAGSSMAESRACWLAGIHARGHRGTGAGQHVEGTSARRKLDAGESTARREMELNLEKGGTCAEAARLGVGHGRGRAGSSGEQSPGEGTTTASA</sequence>
<dbReference type="InParanoid" id="A0A1D6KF09"/>
<feature type="region of interest" description="Disordered" evidence="1">
    <location>
        <begin position="201"/>
        <end position="226"/>
    </location>
</feature>
<feature type="region of interest" description="Disordered" evidence="1">
    <location>
        <begin position="155"/>
        <end position="179"/>
    </location>
</feature>
<evidence type="ECO:0000256" key="1">
    <source>
        <dbReference type="SAM" id="MobiDB-lite"/>
    </source>
</evidence>
<evidence type="ECO:0000313" key="2">
    <source>
        <dbReference type="EMBL" id="ONM01728.1"/>
    </source>
</evidence>
<name>A0A1D6KF09_MAIZE</name>
<proteinExistence type="predicted"/>